<dbReference type="InterPro" id="IPR039425">
    <property type="entry name" value="RNA_pol_sigma-70-like"/>
</dbReference>
<dbReference type="PANTHER" id="PTHR43133">
    <property type="entry name" value="RNA POLYMERASE ECF-TYPE SIGMA FACTO"/>
    <property type="match status" value="1"/>
</dbReference>
<name>A0A3G3JX73_9BACL</name>
<dbReference type="Proteomes" id="UP000269097">
    <property type="component" value="Chromosome"/>
</dbReference>
<dbReference type="InterPro" id="IPR036388">
    <property type="entry name" value="WH-like_DNA-bd_sf"/>
</dbReference>
<dbReference type="Pfam" id="PF04542">
    <property type="entry name" value="Sigma70_r2"/>
    <property type="match status" value="1"/>
</dbReference>
<evidence type="ECO:0000256" key="4">
    <source>
        <dbReference type="ARBA" id="ARBA00023125"/>
    </source>
</evidence>
<reference evidence="8 9" key="1">
    <citation type="submission" date="2018-10" db="EMBL/GenBank/DDBJ databases">
        <title>Genome Sequence of Cohnella sp.</title>
        <authorList>
            <person name="Srinivasan S."/>
            <person name="Kim M.K."/>
        </authorList>
    </citation>
    <scope>NUCLEOTIDE SEQUENCE [LARGE SCALE GENOMIC DNA]</scope>
    <source>
        <strain evidence="8 9">18JY8-7</strain>
    </source>
</reference>
<comment type="similarity">
    <text evidence="1">Belongs to the sigma-70 factor family. ECF subfamily.</text>
</comment>
<dbReference type="InterPro" id="IPR013325">
    <property type="entry name" value="RNA_pol_sigma_r2"/>
</dbReference>
<keyword evidence="2" id="KW-0805">Transcription regulation</keyword>
<protein>
    <submittedName>
        <fullName evidence="8">Sigma-70 family RNA polymerase sigma factor</fullName>
    </submittedName>
</protein>
<keyword evidence="5" id="KW-0804">Transcription</keyword>
<dbReference type="AlphaFoldDB" id="A0A3G3JX73"/>
<dbReference type="Gene3D" id="1.10.1740.10">
    <property type="match status" value="1"/>
</dbReference>
<evidence type="ECO:0000256" key="1">
    <source>
        <dbReference type="ARBA" id="ARBA00010641"/>
    </source>
</evidence>
<dbReference type="Pfam" id="PF04545">
    <property type="entry name" value="Sigma70_r4"/>
    <property type="match status" value="1"/>
</dbReference>
<gene>
    <name evidence="8" type="ORF">EAV92_09600</name>
</gene>
<evidence type="ECO:0000256" key="5">
    <source>
        <dbReference type="ARBA" id="ARBA00023163"/>
    </source>
</evidence>
<sequence>MDTAFRPVGREDLAGLLRQIREGSPEAFDRFYESAAPFVMGLSLKMLQDRMESEDVCHDVLMQIITQPDRYDPSRGSVEAWLAVQTKSRCMDRLRKRRRIAAGAAFDVETDVLRESEDTERRVLSKLEKEALRRAWVELPGAQRQTLAAAFYDYRSQRELAESWQVPIGTVKSRVRYGLSHLRKAMERLGWAESREGGDHE</sequence>
<organism evidence="8 9">
    <name type="scientific">Cohnella candidum</name>
    <dbReference type="NCBI Taxonomy" id="2674991"/>
    <lineage>
        <taxon>Bacteria</taxon>
        <taxon>Bacillati</taxon>
        <taxon>Bacillota</taxon>
        <taxon>Bacilli</taxon>
        <taxon>Bacillales</taxon>
        <taxon>Paenibacillaceae</taxon>
        <taxon>Cohnella</taxon>
    </lineage>
</organism>
<dbReference type="GO" id="GO:0016987">
    <property type="term" value="F:sigma factor activity"/>
    <property type="evidence" value="ECO:0007669"/>
    <property type="project" value="UniProtKB-KW"/>
</dbReference>
<evidence type="ECO:0000256" key="3">
    <source>
        <dbReference type="ARBA" id="ARBA00023082"/>
    </source>
</evidence>
<dbReference type="InterPro" id="IPR007627">
    <property type="entry name" value="RNA_pol_sigma70_r2"/>
</dbReference>
<accession>A0A3G3JX73</accession>
<evidence type="ECO:0000259" key="7">
    <source>
        <dbReference type="Pfam" id="PF04545"/>
    </source>
</evidence>
<dbReference type="GO" id="GO:0003677">
    <property type="term" value="F:DNA binding"/>
    <property type="evidence" value="ECO:0007669"/>
    <property type="project" value="UniProtKB-KW"/>
</dbReference>
<dbReference type="RefSeq" id="WP_123040876.1">
    <property type="nucleotide sequence ID" value="NZ_CP033433.1"/>
</dbReference>
<dbReference type="GO" id="GO:0006352">
    <property type="term" value="P:DNA-templated transcription initiation"/>
    <property type="evidence" value="ECO:0007669"/>
    <property type="project" value="InterPro"/>
</dbReference>
<dbReference type="Gene3D" id="1.10.10.10">
    <property type="entry name" value="Winged helix-like DNA-binding domain superfamily/Winged helix DNA-binding domain"/>
    <property type="match status" value="1"/>
</dbReference>
<dbReference type="PANTHER" id="PTHR43133:SF62">
    <property type="entry name" value="RNA POLYMERASE SIGMA FACTOR SIGZ"/>
    <property type="match status" value="1"/>
</dbReference>
<feature type="domain" description="RNA polymerase sigma-70 region 2" evidence="6">
    <location>
        <begin position="31"/>
        <end position="99"/>
    </location>
</feature>
<dbReference type="KEGG" id="coh:EAV92_09600"/>
<keyword evidence="4" id="KW-0238">DNA-binding</keyword>
<dbReference type="SUPFAM" id="SSF88659">
    <property type="entry name" value="Sigma3 and sigma4 domains of RNA polymerase sigma factors"/>
    <property type="match status" value="1"/>
</dbReference>
<proteinExistence type="inferred from homology"/>
<dbReference type="InterPro" id="IPR013324">
    <property type="entry name" value="RNA_pol_sigma_r3/r4-like"/>
</dbReference>
<evidence type="ECO:0000313" key="9">
    <source>
        <dbReference type="Proteomes" id="UP000269097"/>
    </source>
</evidence>
<evidence type="ECO:0000313" key="8">
    <source>
        <dbReference type="EMBL" id="AYQ72794.1"/>
    </source>
</evidence>
<keyword evidence="3" id="KW-0731">Sigma factor</keyword>
<evidence type="ECO:0000259" key="6">
    <source>
        <dbReference type="Pfam" id="PF04542"/>
    </source>
</evidence>
<dbReference type="InterPro" id="IPR014284">
    <property type="entry name" value="RNA_pol_sigma-70_dom"/>
</dbReference>
<dbReference type="EMBL" id="CP033433">
    <property type="protein sequence ID" value="AYQ72794.1"/>
    <property type="molecule type" value="Genomic_DNA"/>
</dbReference>
<dbReference type="NCBIfam" id="TIGR02937">
    <property type="entry name" value="sigma70-ECF"/>
    <property type="match status" value="1"/>
</dbReference>
<dbReference type="SUPFAM" id="SSF88946">
    <property type="entry name" value="Sigma2 domain of RNA polymerase sigma factors"/>
    <property type="match status" value="1"/>
</dbReference>
<dbReference type="InterPro" id="IPR007630">
    <property type="entry name" value="RNA_pol_sigma70_r4"/>
</dbReference>
<evidence type="ECO:0000256" key="2">
    <source>
        <dbReference type="ARBA" id="ARBA00023015"/>
    </source>
</evidence>
<feature type="domain" description="RNA polymerase sigma-70 region 4" evidence="7">
    <location>
        <begin position="138"/>
        <end position="184"/>
    </location>
</feature>
<keyword evidence="9" id="KW-1185">Reference proteome</keyword>